<reference evidence="1 2" key="1">
    <citation type="submission" date="2019-08" db="EMBL/GenBank/DDBJ databases">
        <authorList>
            <person name="Seo M.-J."/>
        </authorList>
    </citation>
    <scope>NUCLEOTIDE SEQUENCE [LARGE SCALE GENOMIC DNA]</scope>
    <source>
        <strain evidence="1 2">KIGAM108</strain>
    </source>
</reference>
<keyword evidence="2" id="KW-1185">Reference proteome</keyword>
<dbReference type="EMBL" id="VTHL01000010">
    <property type="protein sequence ID" value="TYZ09341.1"/>
    <property type="molecule type" value="Genomic_DNA"/>
</dbReference>
<dbReference type="RefSeq" id="WP_149071135.1">
    <property type="nucleotide sequence ID" value="NZ_VTHL01000010.1"/>
</dbReference>
<evidence type="ECO:0000313" key="1">
    <source>
        <dbReference type="EMBL" id="TYZ09341.1"/>
    </source>
</evidence>
<evidence type="ECO:0000313" key="2">
    <source>
        <dbReference type="Proteomes" id="UP000322791"/>
    </source>
</evidence>
<sequence length="59" mass="6744">MPPLFAIHPRPYYQNAAGQVSYSPEGYVQLIWSSERVGLGDIQHLYEHTLQLLRSTRTG</sequence>
<proteinExistence type="predicted"/>
<dbReference type="AlphaFoldDB" id="A0A5D6UZT0"/>
<gene>
    <name evidence="1" type="ORF">FY528_11390</name>
</gene>
<name>A0A5D6UZT0_9BACT</name>
<protein>
    <submittedName>
        <fullName evidence="1">Uncharacterized protein</fullName>
    </submittedName>
</protein>
<accession>A0A5D6UZT0</accession>
<dbReference type="Proteomes" id="UP000322791">
    <property type="component" value="Unassembled WGS sequence"/>
</dbReference>
<organism evidence="1 2">
    <name type="scientific">Hymenobacter lutimineralis</name>
    <dbReference type="NCBI Taxonomy" id="2606448"/>
    <lineage>
        <taxon>Bacteria</taxon>
        <taxon>Pseudomonadati</taxon>
        <taxon>Bacteroidota</taxon>
        <taxon>Cytophagia</taxon>
        <taxon>Cytophagales</taxon>
        <taxon>Hymenobacteraceae</taxon>
        <taxon>Hymenobacter</taxon>
    </lineage>
</organism>
<comment type="caution">
    <text evidence="1">The sequence shown here is derived from an EMBL/GenBank/DDBJ whole genome shotgun (WGS) entry which is preliminary data.</text>
</comment>